<organism evidence="2 3">
    <name type="scientific">Punica granatum</name>
    <name type="common">Pomegranate</name>
    <dbReference type="NCBI Taxonomy" id="22663"/>
    <lineage>
        <taxon>Eukaryota</taxon>
        <taxon>Viridiplantae</taxon>
        <taxon>Streptophyta</taxon>
        <taxon>Embryophyta</taxon>
        <taxon>Tracheophyta</taxon>
        <taxon>Spermatophyta</taxon>
        <taxon>Magnoliopsida</taxon>
        <taxon>eudicotyledons</taxon>
        <taxon>Gunneridae</taxon>
        <taxon>Pentapetalae</taxon>
        <taxon>rosids</taxon>
        <taxon>malvids</taxon>
        <taxon>Myrtales</taxon>
        <taxon>Lythraceae</taxon>
        <taxon>Punica</taxon>
    </lineage>
</organism>
<gene>
    <name evidence="2" type="ORF">CDL15_Pgr009394</name>
</gene>
<name>A0A218VS85_PUNGR</name>
<feature type="region of interest" description="Disordered" evidence="1">
    <location>
        <begin position="33"/>
        <end position="135"/>
    </location>
</feature>
<protein>
    <submittedName>
        <fullName evidence="2">Uncharacterized protein</fullName>
    </submittedName>
</protein>
<dbReference type="AlphaFoldDB" id="A0A218VS85"/>
<evidence type="ECO:0000313" key="2">
    <source>
        <dbReference type="EMBL" id="OWM63169.1"/>
    </source>
</evidence>
<evidence type="ECO:0000256" key="1">
    <source>
        <dbReference type="SAM" id="MobiDB-lite"/>
    </source>
</evidence>
<dbReference type="EMBL" id="MTKT01006113">
    <property type="protein sequence ID" value="OWM63169.1"/>
    <property type="molecule type" value="Genomic_DNA"/>
</dbReference>
<reference evidence="3" key="1">
    <citation type="journal article" date="2017" name="Plant J.">
        <title>The pomegranate (Punica granatum L.) genome and the genomics of punicalagin biosynthesis.</title>
        <authorList>
            <person name="Qin G."/>
            <person name="Xu C."/>
            <person name="Ming R."/>
            <person name="Tang H."/>
            <person name="Guyot R."/>
            <person name="Kramer E.M."/>
            <person name="Hu Y."/>
            <person name="Yi X."/>
            <person name="Qi Y."/>
            <person name="Xu X."/>
            <person name="Gao Z."/>
            <person name="Pan H."/>
            <person name="Jian J."/>
            <person name="Tian Y."/>
            <person name="Yue Z."/>
            <person name="Xu Y."/>
        </authorList>
    </citation>
    <scope>NUCLEOTIDE SEQUENCE [LARGE SCALE GENOMIC DNA]</scope>
    <source>
        <strain evidence="3">cv. Dabenzi</strain>
    </source>
</reference>
<sequence>METHASRLIGLFDCLYLRLRGGYIFVGNLPRRSMRKGSERNPQGDANLWPEADVRSKPNAVNAGPEPDAGPGPDAGPKPNEINVGSEPDAELELYAINAGPEPDVGSKPNAVNAGPEPDAGLKPDAGPKPDAINAGLIGKCKKCESKGQC</sequence>
<proteinExistence type="predicted"/>
<comment type="caution">
    <text evidence="2">The sequence shown here is derived from an EMBL/GenBank/DDBJ whole genome shotgun (WGS) entry which is preliminary data.</text>
</comment>
<dbReference type="Proteomes" id="UP000197138">
    <property type="component" value="Unassembled WGS sequence"/>
</dbReference>
<accession>A0A218VS85</accession>
<evidence type="ECO:0000313" key="3">
    <source>
        <dbReference type="Proteomes" id="UP000197138"/>
    </source>
</evidence>